<keyword evidence="10" id="KW-0007">Acetylation</keyword>
<feature type="region of interest" description="Disordered" evidence="16">
    <location>
        <begin position="550"/>
        <end position="655"/>
    </location>
</feature>
<keyword evidence="8" id="KW-0106">Calcium</keyword>
<feature type="signal peptide" evidence="15">
    <location>
        <begin position="1"/>
        <end position="24"/>
    </location>
</feature>
<feature type="compositionally biased region" description="Acidic residues" evidence="16">
    <location>
        <begin position="585"/>
        <end position="600"/>
    </location>
</feature>
<feature type="compositionally biased region" description="Basic and acidic residues" evidence="16">
    <location>
        <begin position="304"/>
        <end position="331"/>
    </location>
</feature>
<dbReference type="InterPro" id="IPR009033">
    <property type="entry name" value="Calreticulin/calnexin_P_dom_sf"/>
</dbReference>
<feature type="region of interest" description="Disordered" evidence="16">
    <location>
        <begin position="50"/>
        <end position="76"/>
    </location>
</feature>
<evidence type="ECO:0000256" key="7">
    <source>
        <dbReference type="ARBA" id="ARBA00022824"/>
    </source>
</evidence>
<feature type="compositionally biased region" description="Basic and acidic residues" evidence="16">
    <location>
        <begin position="338"/>
        <end position="349"/>
    </location>
</feature>
<evidence type="ECO:0000256" key="4">
    <source>
        <dbReference type="ARBA" id="ARBA00022692"/>
    </source>
</evidence>
<dbReference type="PANTHER" id="PTHR11073:SF7">
    <property type="entry name" value="CALMEGIN"/>
    <property type="match status" value="1"/>
</dbReference>
<comment type="subcellular location">
    <subcellularLocation>
        <location evidence="1">Endoplasmic reticulum membrane</location>
        <topology evidence="1">Single-pass type I membrane protein</topology>
    </subcellularLocation>
</comment>
<dbReference type="CTD" id="1047"/>
<dbReference type="InterPro" id="IPR013320">
    <property type="entry name" value="ConA-like_dom_sf"/>
</dbReference>
<evidence type="ECO:0000256" key="15">
    <source>
        <dbReference type="RuleBase" id="RU362126"/>
    </source>
</evidence>
<reference evidence="18" key="1">
    <citation type="submission" date="2025-08" db="UniProtKB">
        <authorList>
            <consortium name="RefSeq"/>
        </authorList>
    </citation>
    <scope>IDENTIFICATION</scope>
</reference>
<evidence type="ECO:0000313" key="17">
    <source>
        <dbReference type="Proteomes" id="UP000515150"/>
    </source>
</evidence>
<dbReference type="GeneID" id="114855850"/>
<feature type="compositionally biased region" description="Basic and acidic residues" evidence="16">
    <location>
        <begin position="622"/>
        <end position="631"/>
    </location>
</feature>
<feature type="region of interest" description="Disordered" evidence="16">
    <location>
        <begin position="293"/>
        <end position="372"/>
    </location>
</feature>
<dbReference type="InterPro" id="IPR018124">
    <property type="entry name" value="Calret/calnex_CS"/>
</dbReference>
<dbReference type="PANTHER" id="PTHR11073">
    <property type="entry name" value="CALRETICULIN AND CALNEXIN"/>
    <property type="match status" value="1"/>
</dbReference>
<dbReference type="GO" id="GO:0006457">
    <property type="term" value="P:protein folding"/>
    <property type="evidence" value="ECO:0007669"/>
    <property type="project" value="InterPro"/>
</dbReference>
<keyword evidence="7 15" id="KW-0256">Endoplasmic reticulum</keyword>
<sequence>MKSDRGWMLHFLLFSFLAVALVVGQEADISDVDEDMGLDDEELKLLMAEDQDEEEEATVIDEELPDETESMDTASGKTTLDENVSFQVTYKTPVPTGDVYFADTFDDGSLGRWQLSKTVKGDADDDIAKYDGKWAVEQLKENKVPGDQGLVLKSRAKHHAIAAMLDKPFVFQDEPLVVQYEVNFQDGIDCGGAYIKLLSDTEDLHLEQFHDRTPYTIMFGPDKCGEDYKLHFIFRHKNPLNNDVEEKHAKRADVDLKKFYTDKKTHLYTLVLNPDNSYELFIDQSSVSRGNLLHDMVPPVNPPKDIDDPNDSKPNDWDERAKIPDPEAEKPDDWDEDAPAKIEDPDAVKPEGWLDDESEFVPDPNAEKPEDWDEEMDGEWEAPQIPNPACETAPGCGKWQRPMVNNPKYKGKWKAPLVENPSYQGVWKPRKIDNPDFFEDLQPFRMTAFKALGLELWSMTPDIYFDNFIITSRKEVADRWASDSWGLKKLVASANEPGIFAQLMMAAEERPWLWVIYILTVGLPVGLVVLFCWPKKPEDDYVYKKVDVPQAEVEEEEEEEEEDEAAAADEDDKAAEATEGVPATAEEEAEEEEEDEEEDLANAQGENLEATDDEEENEGEEESKAPERTLDDEMEEEDAKENYKQAVRKRRVRKD</sequence>
<accession>A0A6P7MMX3</accession>
<dbReference type="SUPFAM" id="SSF63887">
    <property type="entry name" value="P-domain of calnexin/calreticulin"/>
    <property type="match status" value="1"/>
</dbReference>
<organism evidence="17 18">
    <name type="scientific">Betta splendens</name>
    <name type="common">Siamese fighting fish</name>
    <dbReference type="NCBI Taxonomy" id="158456"/>
    <lineage>
        <taxon>Eukaryota</taxon>
        <taxon>Metazoa</taxon>
        <taxon>Chordata</taxon>
        <taxon>Craniata</taxon>
        <taxon>Vertebrata</taxon>
        <taxon>Euteleostomi</taxon>
        <taxon>Actinopterygii</taxon>
        <taxon>Neopterygii</taxon>
        <taxon>Teleostei</taxon>
        <taxon>Neoteleostei</taxon>
        <taxon>Acanthomorphata</taxon>
        <taxon>Anabantaria</taxon>
        <taxon>Anabantiformes</taxon>
        <taxon>Anabantoidei</taxon>
        <taxon>Osphronemidae</taxon>
        <taxon>Betta</taxon>
    </lineage>
</organism>
<evidence type="ECO:0000256" key="3">
    <source>
        <dbReference type="ARBA" id="ARBA00022553"/>
    </source>
</evidence>
<dbReference type="FunFam" id="2.10.250.10:FF:000001">
    <property type="entry name" value="Calnexin homolog"/>
    <property type="match status" value="1"/>
</dbReference>
<dbReference type="RefSeq" id="XP_029007199.1">
    <property type="nucleotide sequence ID" value="XM_029151366.3"/>
</dbReference>
<dbReference type="GO" id="GO:0051082">
    <property type="term" value="F:unfolded protein binding"/>
    <property type="evidence" value="ECO:0007669"/>
    <property type="project" value="InterPro"/>
</dbReference>
<dbReference type="InterPro" id="IPR001580">
    <property type="entry name" value="Calret/calnex"/>
</dbReference>
<evidence type="ECO:0000256" key="10">
    <source>
        <dbReference type="ARBA" id="ARBA00022990"/>
    </source>
</evidence>
<feature type="compositionally biased region" description="Acidic residues" evidence="16">
    <location>
        <begin position="50"/>
        <end position="70"/>
    </location>
</feature>
<feature type="chain" id="PRO_5028508571" evidence="15">
    <location>
        <begin position="25"/>
        <end position="655"/>
    </location>
</feature>
<dbReference type="Proteomes" id="UP000515150">
    <property type="component" value="Chromosome 1"/>
</dbReference>
<dbReference type="AlphaFoldDB" id="A0A6P7MMX3"/>
<keyword evidence="5 15" id="KW-0732">Signal</keyword>
<protein>
    <submittedName>
        <fullName evidence="18">Calmegin isoform X2</fullName>
    </submittedName>
</protein>
<feature type="compositionally biased region" description="Acidic residues" evidence="16">
    <location>
        <begin position="552"/>
        <end position="573"/>
    </location>
</feature>
<dbReference type="Gene3D" id="2.60.120.200">
    <property type="match status" value="1"/>
</dbReference>
<dbReference type="PROSITE" id="PS00805">
    <property type="entry name" value="CALRETICULIN_REPEAT"/>
    <property type="match status" value="1"/>
</dbReference>
<evidence type="ECO:0000256" key="8">
    <source>
        <dbReference type="ARBA" id="ARBA00022837"/>
    </source>
</evidence>
<gene>
    <name evidence="18" type="primary">clgn</name>
</gene>
<feature type="disulfide bond" evidence="14">
    <location>
        <begin position="190"/>
        <end position="224"/>
    </location>
</feature>
<evidence type="ECO:0000256" key="2">
    <source>
        <dbReference type="ARBA" id="ARBA00010983"/>
    </source>
</evidence>
<feature type="compositionally biased region" description="Basic residues" evidence="16">
    <location>
        <begin position="646"/>
        <end position="655"/>
    </location>
</feature>
<dbReference type="PRINTS" id="PR00626">
    <property type="entry name" value="CALRETICULIN"/>
</dbReference>
<keyword evidence="12 14" id="KW-1015">Disulfide bond</keyword>
<dbReference type="Gene3D" id="2.10.250.10">
    <property type="entry name" value="Calreticulin/calnexin, P domain"/>
    <property type="match status" value="1"/>
</dbReference>
<evidence type="ECO:0000256" key="9">
    <source>
        <dbReference type="ARBA" id="ARBA00022989"/>
    </source>
</evidence>
<dbReference type="PROSITE" id="PS00803">
    <property type="entry name" value="CALRETICULIN_1"/>
    <property type="match status" value="1"/>
</dbReference>
<evidence type="ECO:0000313" key="18">
    <source>
        <dbReference type="RefSeq" id="XP_029007199.1"/>
    </source>
</evidence>
<name>A0A6P7MMX3_BETSP</name>
<feature type="compositionally biased region" description="Acidic residues" evidence="16">
    <location>
        <begin position="609"/>
        <end position="621"/>
    </location>
</feature>
<keyword evidence="3" id="KW-0597">Phosphoprotein</keyword>
<feature type="transmembrane region" description="Helical" evidence="15">
    <location>
        <begin position="512"/>
        <end position="533"/>
    </location>
</feature>
<evidence type="ECO:0000256" key="13">
    <source>
        <dbReference type="ARBA" id="ARBA00023186"/>
    </source>
</evidence>
<keyword evidence="13 15" id="KW-0143">Chaperone</keyword>
<dbReference type="GO" id="GO:0036503">
    <property type="term" value="P:ERAD pathway"/>
    <property type="evidence" value="ECO:0007669"/>
    <property type="project" value="TreeGrafter"/>
</dbReference>
<evidence type="ECO:0000256" key="14">
    <source>
        <dbReference type="PIRSR" id="PIRSR601580-3"/>
    </source>
</evidence>
<dbReference type="PROSITE" id="PS00804">
    <property type="entry name" value="CALRETICULIN_2"/>
    <property type="match status" value="1"/>
</dbReference>
<keyword evidence="4 15" id="KW-0812">Transmembrane</keyword>
<dbReference type="Pfam" id="PF00262">
    <property type="entry name" value="Calreticulin"/>
    <property type="match status" value="1"/>
</dbReference>
<comment type="similarity">
    <text evidence="2 15">Belongs to the calreticulin family.</text>
</comment>
<evidence type="ECO:0000256" key="5">
    <source>
        <dbReference type="ARBA" id="ARBA00022729"/>
    </source>
</evidence>
<evidence type="ECO:0000256" key="16">
    <source>
        <dbReference type="SAM" id="MobiDB-lite"/>
    </source>
</evidence>
<dbReference type="FunFam" id="2.60.120.200:FF:000430">
    <property type="entry name" value="Si:ch211-274f20.2"/>
    <property type="match status" value="1"/>
</dbReference>
<keyword evidence="6" id="KW-0677">Repeat</keyword>
<dbReference type="GO" id="GO:0005509">
    <property type="term" value="F:calcium ion binding"/>
    <property type="evidence" value="ECO:0007669"/>
    <property type="project" value="InterPro"/>
</dbReference>
<keyword evidence="17" id="KW-1185">Reference proteome</keyword>
<evidence type="ECO:0000256" key="11">
    <source>
        <dbReference type="ARBA" id="ARBA00023136"/>
    </source>
</evidence>
<evidence type="ECO:0000256" key="12">
    <source>
        <dbReference type="ARBA" id="ARBA00023157"/>
    </source>
</evidence>
<evidence type="ECO:0000256" key="6">
    <source>
        <dbReference type="ARBA" id="ARBA00022737"/>
    </source>
</evidence>
<proteinExistence type="inferred from homology"/>
<dbReference type="GO" id="GO:0005789">
    <property type="term" value="C:endoplasmic reticulum membrane"/>
    <property type="evidence" value="ECO:0007669"/>
    <property type="project" value="UniProtKB-SubCell"/>
</dbReference>
<keyword evidence="9 15" id="KW-1133">Transmembrane helix</keyword>
<evidence type="ECO:0000256" key="1">
    <source>
        <dbReference type="ARBA" id="ARBA00004115"/>
    </source>
</evidence>
<keyword evidence="11 15" id="KW-0472">Membrane</keyword>
<dbReference type="SUPFAM" id="SSF49899">
    <property type="entry name" value="Concanavalin A-like lectins/glucanases"/>
    <property type="match status" value="1"/>
</dbReference>